<dbReference type="Pfam" id="PF00437">
    <property type="entry name" value="T2SSE"/>
    <property type="match status" value="1"/>
</dbReference>
<evidence type="ECO:0000313" key="6">
    <source>
        <dbReference type="EMBL" id="GGI78049.1"/>
    </source>
</evidence>
<dbReference type="OrthoDB" id="7146at2157"/>
<dbReference type="InterPro" id="IPR027417">
    <property type="entry name" value="P-loop_NTPase"/>
</dbReference>
<dbReference type="Gene3D" id="3.40.50.1010">
    <property type="entry name" value="5'-nuclease"/>
    <property type="match status" value="1"/>
</dbReference>
<accession>A0A830E7R6</accession>
<organism evidence="6 7">
    <name type="scientific">Vulcanisaeta souniana JCM 11219</name>
    <dbReference type="NCBI Taxonomy" id="1293586"/>
    <lineage>
        <taxon>Archaea</taxon>
        <taxon>Thermoproteota</taxon>
        <taxon>Thermoprotei</taxon>
        <taxon>Thermoproteales</taxon>
        <taxon>Thermoproteaceae</taxon>
        <taxon>Vulcanisaeta</taxon>
    </lineage>
</organism>
<evidence type="ECO:0000313" key="5">
    <source>
        <dbReference type="EMBL" id="BDR93153.1"/>
    </source>
</evidence>
<dbReference type="InterPro" id="IPR001482">
    <property type="entry name" value="T2SS/T4SS_dom"/>
</dbReference>
<feature type="domain" description="AAA+ ATPase" evidence="3">
    <location>
        <begin position="261"/>
        <end position="396"/>
    </location>
</feature>
<dbReference type="EMBL" id="AP026830">
    <property type="protein sequence ID" value="BDR93153.1"/>
    <property type="molecule type" value="Genomic_DNA"/>
</dbReference>
<dbReference type="RefSeq" id="WP_188603262.1">
    <property type="nucleotide sequence ID" value="NZ_AP026830.1"/>
</dbReference>
<reference evidence="5" key="4">
    <citation type="journal article" date="2023" name="Microbiol. Resour. Announc.">
        <title>Complete Genome Sequence of Vulcanisaeta souniana Strain IC-059, a Hyperthermophilic Archaeon Isolated from Hot Spring Water in Japan.</title>
        <authorList>
            <person name="Kato S."/>
            <person name="Itoh T."/>
            <person name="Wu L."/>
            <person name="Ma J."/>
            <person name="Ohkuma M."/>
        </authorList>
    </citation>
    <scope>NUCLEOTIDE SEQUENCE</scope>
    <source>
        <strain evidence="5">JCM 11219</strain>
    </source>
</reference>
<evidence type="ECO:0000259" key="3">
    <source>
        <dbReference type="SMART" id="SM00382"/>
    </source>
</evidence>
<gene>
    <name evidence="6" type="ORF">GCM10007112_13550</name>
    <name evidence="5" type="ORF">Vsou_22460</name>
</gene>
<reference evidence="8" key="3">
    <citation type="submission" date="2022-09" db="EMBL/GenBank/DDBJ databases">
        <title>Complete genome sequence of Vulcanisaeta souniana.</title>
        <authorList>
            <person name="Kato S."/>
            <person name="Itoh T."/>
            <person name="Ohkuma M."/>
        </authorList>
    </citation>
    <scope>NUCLEOTIDE SEQUENCE [LARGE SCALE GENOMIC DNA]</scope>
    <source>
        <strain evidence="8">JCM 11219</strain>
    </source>
</reference>
<evidence type="ECO:0000256" key="2">
    <source>
        <dbReference type="PROSITE-ProRule" id="PRU00117"/>
    </source>
</evidence>
<dbReference type="InterPro" id="IPR052041">
    <property type="entry name" value="Nucleic_acid_metab_PIN/TRAM"/>
</dbReference>
<reference evidence="6" key="2">
    <citation type="submission" date="2020-09" db="EMBL/GenBank/DDBJ databases">
        <authorList>
            <person name="Sun Q."/>
            <person name="Ohkuma M."/>
        </authorList>
    </citation>
    <scope>NUCLEOTIDE SEQUENCE</scope>
    <source>
        <strain evidence="6">JCM 11219</strain>
    </source>
</reference>
<dbReference type="GeneID" id="76207788"/>
<sequence>MQISNIYVPDTSVFLDGSLKEAILKGNIRGRLLIHTEIIRKFENEARAGGALGWLGIRELNYIMDSINKLGLEDVKVEYVSIFPKSIPRPDQHSVDEIIRELTRELGATLVTSDEMSLEIAHAMGIETLFIGQHKDRLEIERFFDGDTMSVHLKESSIPYAKKGRPGNWQLVPLGNEPLGREYLERIVRELISASLMANSNTRVEIRRENSLIIQHGEYRIVIALPPVSDGIEITAVRPLIKRRLEEYSLHPKVLDRLSRQAEGILIAGPPGAGKTTFAQALAEYYMNLGKIVKTVESPRDMILPNEITQISKTYATSEEVHDLLLLSRPDFTIFDEMRDTADFQLYIDLRLAGVGMVGVVHATSPIDSIQRFIGRTELGMLPSIVDTVLYMKDGEVQKVYSLELTVKVPEGMSEEDLARPVVIVKDFINDVTEYEIYVFGEEIFVTPISKSRRISPAISDKRLVGRIVRVLRKYVPPEEISIVKDDDGSIVIQVPDAYIGAVISKGLPKLENIRRKFNVQLKVKPKER</sequence>
<dbReference type="Proteomes" id="UP000657075">
    <property type="component" value="Unassembled WGS sequence"/>
</dbReference>
<dbReference type="PANTHER" id="PTHR11603">
    <property type="entry name" value="AAA FAMILY ATPASE"/>
    <property type="match status" value="1"/>
</dbReference>
<evidence type="ECO:0000259" key="4">
    <source>
        <dbReference type="SMART" id="SM00670"/>
    </source>
</evidence>
<proteinExistence type="inferred from homology"/>
<dbReference type="SMART" id="SM00670">
    <property type="entry name" value="PINc"/>
    <property type="match status" value="1"/>
</dbReference>
<dbReference type="EMBL" id="BMNM01000005">
    <property type="protein sequence ID" value="GGI78049.1"/>
    <property type="molecule type" value="Genomic_DNA"/>
</dbReference>
<dbReference type="Proteomes" id="UP001060771">
    <property type="component" value="Chromosome"/>
</dbReference>
<keyword evidence="8" id="KW-1185">Reference proteome</keyword>
<dbReference type="CDD" id="cd09878">
    <property type="entry name" value="PIN_VapC_VirB11L-ATPase-like"/>
    <property type="match status" value="1"/>
</dbReference>
<dbReference type="AlphaFoldDB" id="A0A830E7R6"/>
<protein>
    <submittedName>
        <fullName evidence="6">ATPase</fullName>
    </submittedName>
</protein>
<evidence type="ECO:0000256" key="1">
    <source>
        <dbReference type="ARBA" id="ARBA00046345"/>
    </source>
</evidence>
<reference evidence="6" key="1">
    <citation type="journal article" date="2014" name="Int. J. Syst. Evol. Microbiol.">
        <title>Complete genome sequence of Corynebacterium casei LMG S-19264T (=DSM 44701T), isolated from a smear-ripened cheese.</title>
        <authorList>
            <consortium name="US DOE Joint Genome Institute (JGI-PGF)"/>
            <person name="Walter F."/>
            <person name="Albersmeier A."/>
            <person name="Kalinowski J."/>
            <person name="Ruckert C."/>
        </authorList>
    </citation>
    <scope>NUCLEOTIDE SEQUENCE</scope>
    <source>
        <strain evidence="6">JCM 11219</strain>
    </source>
</reference>
<feature type="domain" description="PIN" evidence="4">
    <location>
        <begin position="5"/>
        <end position="119"/>
    </location>
</feature>
<dbReference type="NCBIfam" id="NF010335">
    <property type="entry name" value="PRK13764.1"/>
    <property type="match status" value="1"/>
</dbReference>
<dbReference type="InterPro" id="IPR029060">
    <property type="entry name" value="PIN-like_dom_sf"/>
</dbReference>
<dbReference type="SMART" id="SM00382">
    <property type="entry name" value="AAA"/>
    <property type="match status" value="1"/>
</dbReference>
<dbReference type="PROSITE" id="PS50084">
    <property type="entry name" value="KH_TYPE_1"/>
    <property type="match status" value="1"/>
</dbReference>
<comment type="similarity">
    <text evidence="1">In the N-terminal section; belongs to the PINc/VapC protein family.</text>
</comment>
<dbReference type="InterPro" id="IPR002716">
    <property type="entry name" value="PIN_dom"/>
</dbReference>
<dbReference type="GO" id="GO:0003723">
    <property type="term" value="F:RNA binding"/>
    <property type="evidence" value="ECO:0007669"/>
    <property type="project" value="UniProtKB-UniRule"/>
</dbReference>
<name>A0A830E7R6_9CREN</name>
<dbReference type="SUPFAM" id="SSF52540">
    <property type="entry name" value="P-loop containing nucleoside triphosphate hydrolases"/>
    <property type="match status" value="1"/>
</dbReference>
<evidence type="ECO:0000313" key="8">
    <source>
        <dbReference type="Proteomes" id="UP001060771"/>
    </source>
</evidence>
<dbReference type="PANTHER" id="PTHR11603:SF147">
    <property type="entry name" value="MEMBRANE PROTEIN"/>
    <property type="match status" value="1"/>
</dbReference>
<dbReference type="SUPFAM" id="SSF88723">
    <property type="entry name" value="PIN domain-like"/>
    <property type="match status" value="1"/>
</dbReference>
<evidence type="ECO:0000313" key="7">
    <source>
        <dbReference type="Proteomes" id="UP000657075"/>
    </source>
</evidence>
<dbReference type="Gene3D" id="3.40.50.300">
    <property type="entry name" value="P-loop containing nucleotide triphosphate hydrolases"/>
    <property type="match status" value="1"/>
</dbReference>
<dbReference type="InterPro" id="IPR003593">
    <property type="entry name" value="AAA+_ATPase"/>
</dbReference>
<keyword evidence="2" id="KW-0694">RNA-binding</keyword>